<sequence>MNYITIGALILITLIALPYLFSSFKKLNKYNMPFLKAFNPACNLERYEAEVLRKSFSPITLEMETKQIAGFINHWTAKFENKQLNSADVVLLNEQLAVGNTQQVNGILALHPDALNQYNEINKALTAIENEKIAAQTQASVEAATAETGKSNSVY</sequence>
<protein>
    <submittedName>
        <fullName evidence="2">Uncharacterized protein</fullName>
    </submittedName>
</protein>
<comment type="caution">
    <text evidence="2">The sequence shown here is derived from an EMBL/GenBank/DDBJ whole genome shotgun (WGS) entry which is preliminary data.</text>
</comment>
<organism evidence="2 3">
    <name type="scientific">Pedobacter gandavensis</name>
    <dbReference type="NCBI Taxonomy" id="2679963"/>
    <lineage>
        <taxon>Bacteria</taxon>
        <taxon>Pseudomonadati</taxon>
        <taxon>Bacteroidota</taxon>
        <taxon>Sphingobacteriia</taxon>
        <taxon>Sphingobacteriales</taxon>
        <taxon>Sphingobacteriaceae</taxon>
        <taxon>Pedobacter</taxon>
    </lineage>
</organism>
<keyword evidence="1" id="KW-1133">Transmembrane helix</keyword>
<keyword evidence="1" id="KW-0812">Transmembrane</keyword>
<reference evidence="2 3" key="1">
    <citation type="submission" date="2019-11" db="EMBL/GenBank/DDBJ databases">
        <title>Description of Pedobacter sp. LMG 31462T.</title>
        <authorList>
            <person name="Carlier A."/>
            <person name="Qi S."/>
            <person name="Vandamme P."/>
        </authorList>
    </citation>
    <scope>NUCLEOTIDE SEQUENCE [LARGE SCALE GENOMIC DNA]</scope>
    <source>
        <strain evidence="2 3">LMG 31462</strain>
    </source>
</reference>
<evidence type="ECO:0000313" key="2">
    <source>
        <dbReference type="EMBL" id="MBB2150353.1"/>
    </source>
</evidence>
<evidence type="ECO:0000313" key="3">
    <source>
        <dbReference type="Proteomes" id="UP000636110"/>
    </source>
</evidence>
<keyword evidence="1" id="KW-0472">Membrane</keyword>
<feature type="transmembrane region" description="Helical" evidence="1">
    <location>
        <begin position="6"/>
        <end position="24"/>
    </location>
</feature>
<name>A0ABR6EYI8_9SPHI</name>
<evidence type="ECO:0000256" key="1">
    <source>
        <dbReference type="SAM" id="Phobius"/>
    </source>
</evidence>
<proteinExistence type="predicted"/>
<keyword evidence="3" id="KW-1185">Reference proteome</keyword>
<gene>
    <name evidence="2" type="ORF">GM920_15760</name>
</gene>
<dbReference type="EMBL" id="WNXC01000006">
    <property type="protein sequence ID" value="MBB2150353.1"/>
    <property type="molecule type" value="Genomic_DNA"/>
</dbReference>
<accession>A0ABR6EYI8</accession>
<dbReference type="RefSeq" id="WP_182959263.1">
    <property type="nucleotide sequence ID" value="NZ_WNXC01000006.1"/>
</dbReference>
<dbReference type="Proteomes" id="UP000636110">
    <property type="component" value="Unassembled WGS sequence"/>
</dbReference>